<keyword evidence="3" id="KW-1185">Reference proteome</keyword>
<feature type="transmembrane region" description="Helical" evidence="1">
    <location>
        <begin position="12"/>
        <end position="29"/>
    </location>
</feature>
<keyword evidence="1" id="KW-0812">Transmembrane</keyword>
<accession>A6TQA5</accession>
<proteinExistence type="predicted"/>
<dbReference type="HOGENOM" id="CLU_2930891_0_0_9"/>
<dbReference type="STRING" id="293826.Amet_2215"/>
<organism evidence="2 3">
    <name type="scientific">Alkaliphilus metalliredigens (strain QYMF)</name>
    <dbReference type="NCBI Taxonomy" id="293826"/>
    <lineage>
        <taxon>Bacteria</taxon>
        <taxon>Bacillati</taxon>
        <taxon>Bacillota</taxon>
        <taxon>Clostridia</taxon>
        <taxon>Peptostreptococcales</taxon>
        <taxon>Natronincolaceae</taxon>
        <taxon>Alkaliphilus</taxon>
    </lineage>
</organism>
<keyword evidence="1" id="KW-1133">Transmembrane helix</keyword>
<dbReference type="AlphaFoldDB" id="A6TQA5"/>
<keyword evidence="1" id="KW-0472">Membrane</keyword>
<evidence type="ECO:0000313" key="2">
    <source>
        <dbReference type="EMBL" id="ABR48373.1"/>
    </source>
</evidence>
<dbReference type="RefSeq" id="WP_012063349.1">
    <property type="nucleotide sequence ID" value="NC_009633.1"/>
</dbReference>
<evidence type="ECO:0000256" key="1">
    <source>
        <dbReference type="SAM" id="Phobius"/>
    </source>
</evidence>
<name>A6TQA5_ALKMQ</name>
<dbReference type="KEGG" id="amt:Amet_2215"/>
<gene>
    <name evidence="2" type="ordered locus">Amet_2215</name>
</gene>
<reference evidence="3" key="1">
    <citation type="journal article" date="2016" name="Genome Announc.">
        <title>Complete genome sequence of Alkaliphilus metalliredigens strain QYMF, an alkaliphilic and metal-reducing bacterium isolated from borax-contaminated leachate ponds.</title>
        <authorList>
            <person name="Hwang C."/>
            <person name="Copeland A."/>
            <person name="Lucas S."/>
            <person name="Lapidus A."/>
            <person name="Barry K."/>
            <person name="Detter J.C."/>
            <person name="Glavina Del Rio T."/>
            <person name="Hammon N."/>
            <person name="Israni S."/>
            <person name="Dalin E."/>
            <person name="Tice H."/>
            <person name="Pitluck S."/>
            <person name="Chertkov O."/>
            <person name="Brettin T."/>
            <person name="Bruce D."/>
            <person name="Han C."/>
            <person name="Schmutz J."/>
            <person name="Larimer F."/>
            <person name="Land M.L."/>
            <person name="Hauser L."/>
            <person name="Kyrpides N."/>
            <person name="Mikhailova N."/>
            <person name="Ye Q."/>
            <person name="Zhou J."/>
            <person name="Richardson P."/>
            <person name="Fields M.W."/>
        </authorList>
    </citation>
    <scope>NUCLEOTIDE SEQUENCE [LARGE SCALE GENOMIC DNA]</scope>
    <source>
        <strain evidence="3">QYMF</strain>
    </source>
</reference>
<evidence type="ECO:0000313" key="3">
    <source>
        <dbReference type="Proteomes" id="UP000001572"/>
    </source>
</evidence>
<sequence length="60" mass="6903">MILNISKTKNIMLICFIVFIVGLASWYIVEQRKENAIPEKADLVYEDQIKFFVEAGSHAN</sequence>
<dbReference type="EMBL" id="CP000724">
    <property type="protein sequence ID" value="ABR48373.1"/>
    <property type="molecule type" value="Genomic_DNA"/>
</dbReference>
<dbReference type="Proteomes" id="UP000001572">
    <property type="component" value="Chromosome"/>
</dbReference>
<protein>
    <submittedName>
        <fullName evidence="2">Uncharacterized protein</fullName>
    </submittedName>
</protein>